<evidence type="ECO:0000313" key="4">
    <source>
        <dbReference type="Proteomes" id="UP000199103"/>
    </source>
</evidence>
<dbReference type="InterPro" id="IPR036291">
    <property type="entry name" value="NAD(P)-bd_dom_sf"/>
</dbReference>
<evidence type="ECO:0000256" key="1">
    <source>
        <dbReference type="SAM" id="MobiDB-lite"/>
    </source>
</evidence>
<protein>
    <submittedName>
        <fullName evidence="3">Nucleoside-diphosphate-sugar epimerase</fullName>
    </submittedName>
</protein>
<dbReference type="CDD" id="cd05262">
    <property type="entry name" value="SDR_a7"/>
    <property type="match status" value="1"/>
</dbReference>
<dbReference type="Pfam" id="PF01370">
    <property type="entry name" value="Epimerase"/>
    <property type="match status" value="1"/>
</dbReference>
<dbReference type="STRING" id="630515.SAMN04489812_4005"/>
<sequence>MRVFVTGASGGIGSAVVPELVAHGHEVLGLARSDASAKIITERGATPLRGDLADPASLRAGVAETDGVIHLAFDNDFSNVERSIAAETAAIDTYAAAMEDTGKALVIASGSPATPGRVSTEDDRMPTDGPMGGRGRNARTVLELAAKGVRSATVGLPRSVHQAGQRYGFASMLIAAARQSGVSGYVGDGSQRWPAVHCLDAATLFRLVLEKAEPGTVAHAVADEGDSMLSIATAIGHELALPVEPVSTESFGFLGSIFAMDQPSSSAKTRELFGWQPKHPSLLDDLRAGDYPS</sequence>
<accession>A0A1H1XAW2</accession>
<dbReference type="PANTHER" id="PTHR48079:SF9">
    <property type="entry name" value="PUTATIVE-RELATED"/>
    <property type="match status" value="1"/>
</dbReference>
<dbReference type="InterPro" id="IPR001509">
    <property type="entry name" value="Epimerase_deHydtase"/>
</dbReference>
<organism evidence="3 4">
    <name type="scientific">Microlunatus soli</name>
    <dbReference type="NCBI Taxonomy" id="630515"/>
    <lineage>
        <taxon>Bacteria</taxon>
        <taxon>Bacillati</taxon>
        <taxon>Actinomycetota</taxon>
        <taxon>Actinomycetes</taxon>
        <taxon>Propionibacteriales</taxon>
        <taxon>Propionibacteriaceae</taxon>
        <taxon>Microlunatus</taxon>
    </lineage>
</organism>
<dbReference type="AlphaFoldDB" id="A0A1H1XAW2"/>
<dbReference type="Gene3D" id="3.40.50.720">
    <property type="entry name" value="NAD(P)-binding Rossmann-like Domain"/>
    <property type="match status" value="1"/>
</dbReference>
<dbReference type="OrthoDB" id="9787292at2"/>
<dbReference type="Proteomes" id="UP000199103">
    <property type="component" value="Chromosome I"/>
</dbReference>
<reference evidence="3 4" key="1">
    <citation type="submission" date="2016-10" db="EMBL/GenBank/DDBJ databases">
        <authorList>
            <person name="de Groot N.N."/>
        </authorList>
    </citation>
    <scope>NUCLEOTIDE SEQUENCE [LARGE SCALE GENOMIC DNA]</scope>
    <source>
        <strain evidence="3 4">DSM 21800</strain>
    </source>
</reference>
<gene>
    <name evidence="3" type="ORF">SAMN04489812_4005</name>
</gene>
<dbReference type="EMBL" id="LT629772">
    <property type="protein sequence ID" value="SDT06483.1"/>
    <property type="molecule type" value="Genomic_DNA"/>
</dbReference>
<dbReference type="PANTHER" id="PTHR48079">
    <property type="entry name" value="PROTEIN YEEZ"/>
    <property type="match status" value="1"/>
</dbReference>
<evidence type="ECO:0000313" key="3">
    <source>
        <dbReference type="EMBL" id="SDT06483.1"/>
    </source>
</evidence>
<feature type="region of interest" description="Disordered" evidence="1">
    <location>
        <begin position="108"/>
        <end position="136"/>
    </location>
</feature>
<dbReference type="GO" id="GO:0004029">
    <property type="term" value="F:aldehyde dehydrogenase (NAD+) activity"/>
    <property type="evidence" value="ECO:0007669"/>
    <property type="project" value="TreeGrafter"/>
</dbReference>
<proteinExistence type="predicted"/>
<feature type="domain" description="NAD-dependent epimerase/dehydratase" evidence="2">
    <location>
        <begin position="3"/>
        <end position="215"/>
    </location>
</feature>
<keyword evidence="4" id="KW-1185">Reference proteome</keyword>
<dbReference type="SUPFAM" id="SSF51735">
    <property type="entry name" value="NAD(P)-binding Rossmann-fold domains"/>
    <property type="match status" value="1"/>
</dbReference>
<dbReference type="GO" id="GO:0005737">
    <property type="term" value="C:cytoplasm"/>
    <property type="evidence" value="ECO:0007669"/>
    <property type="project" value="TreeGrafter"/>
</dbReference>
<name>A0A1H1XAW2_9ACTN</name>
<evidence type="ECO:0000259" key="2">
    <source>
        <dbReference type="Pfam" id="PF01370"/>
    </source>
</evidence>
<dbReference type="RefSeq" id="WP_091527186.1">
    <property type="nucleotide sequence ID" value="NZ_LT629772.1"/>
</dbReference>
<dbReference type="InterPro" id="IPR051783">
    <property type="entry name" value="NAD(P)-dependent_oxidoreduct"/>
</dbReference>